<keyword evidence="2" id="KW-1185">Reference proteome</keyword>
<comment type="caution">
    <text evidence="1">The sequence shown here is derived from an EMBL/GenBank/DDBJ whole genome shotgun (WGS) entry which is preliminary data.</text>
</comment>
<protein>
    <submittedName>
        <fullName evidence="1">Uncharacterized protein</fullName>
    </submittedName>
</protein>
<name>A0ACB7TBR6_HYAAI</name>
<sequence length="755" mass="85354">MARRERYDNEMFDLDARAALGVECGHASTSCISGRPVHSQVSCTSRSEGTCQLVQHLPACNKWLLHNELQLRESTGKGGRLSLVACPSPFPSTCTADELYHRHQADVLLNRLLKTHRCIGEIDLLRFPHMSGAFDHTHKVLCDALSQNSSVRVLRMNFNHSQTHEDLCALLSSLDHIEQLECDHNGFCKAPLPATLTALLRTTRALTTLKIPELRFNETQAGEFLLALIGNGTLKELSIREYEPTSMHPSLLSRSAFGKFLKTTLTLNTLTITIPAPSCYSGIRNQWPRILEGLVGNTTIKNLSLESVMVDEECATLITKIFDQNKIIRTFHMTSKRERLFESRQTFDQFEAMSECWLRTLVENDTLENVRLCFDIWTMEQWARFFCALIKKEKMRTVEVTISDRALLPELCRMLSETGAEEVVSLGHCYIEERGIVECKAFSGMVARSGKLSKDKLCEILKLLPSLRHVKFLSLHINFTHLDAELSSDVGEYFAATTTLKELDLALRCDGSGVDAADNHLKTILESLPRNRSIKRLSVLASHLKREHIELLADVIKLSESIHTIQFNAENSRKRNSFVRRLSLNISENYQLLDASLSHTLERDKEAYEAWSTILEATRRNSGLLIRAASFVSGARRGRFSASALELVFRHTALPEEVSKQASLTETDAAALIRRAFERLQDLNEYMRLSGVVRHRVVCHPCLSARVQLDDLNQQCWYAVRRYLTLNDVKESSSTRLNNGQLPALSSAINTNDWP</sequence>
<evidence type="ECO:0000313" key="2">
    <source>
        <dbReference type="Proteomes" id="UP000821845"/>
    </source>
</evidence>
<gene>
    <name evidence="1" type="ORF">HPB50_024339</name>
</gene>
<proteinExistence type="predicted"/>
<organism evidence="1 2">
    <name type="scientific">Hyalomma asiaticum</name>
    <name type="common">Tick</name>
    <dbReference type="NCBI Taxonomy" id="266040"/>
    <lineage>
        <taxon>Eukaryota</taxon>
        <taxon>Metazoa</taxon>
        <taxon>Ecdysozoa</taxon>
        <taxon>Arthropoda</taxon>
        <taxon>Chelicerata</taxon>
        <taxon>Arachnida</taxon>
        <taxon>Acari</taxon>
        <taxon>Parasitiformes</taxon>
        <taxon>Ixodida</taxon>
        <taxon>Ixodoidea</taxon>
        <taxon>Ixodidae</taxon>
        <taxon>Hyalomminae</taxon>
        <taxon>Hyalomma</taxon>
    </lineage>
</organism>
<reference evidence="1" key="1">
    <citation type="submission" date="2020-05" db="EMBL/GenBank/DDBJ databases">
        <title>Large-scale comparative analyses of tick genomes elucidate their genetic diversity and vector capacities.</title>
        <authorList>
            <person name="Jia N."/>
            <person name="Wang J."/>
            <person name="Shi W."/>
            <person name="Du L."/>
            <person name="Sun Y."/>
            <person name="Zhan W."/>
            <person name="Jiang J."/>
            <person name="Wang Q."/>
            <person name="Zhang B."/>
            <person name="Ji P."/>
            <person name="Sakyi L.B."/>
            <person name="Cui X."/>
            <person name="Yuan T."/>
            <person name="Jiang B."/>
            <person name="Yang W."/>
            <person name="Lam T.T.-Y."/>
            <person name="Chang Q."/>
            <person name="Ding S."/>
            <person name="Wang X."/>
            <person name="Zhu J."/>
            <person name="Ruan X."/>
            <person name="Zhao L."/>
            <person name="Wei J."/>
            <person name="Que T."/>
            <person name="Du C."/>
            <person name="Cheng J."/>
            <person name="Dai P."/>
            <person name="Han X."/>
            <person name="Huang E."/>
            <person name="Gao Y."/>
            <person name="Liu J."/>
            <person name="Shao H."/>
            <person name="Ye R."/>
            <person name="Li L."/>
            <person name="Wei W."/>
            <person name="Wang X."/>
            <person name="Wang C."/>
            <person name="Yang T."/>
            <person name="Huo Q."/>
            <person name="Li W."/>
            <person name="Guo W."/>
            <person name="Chen H."/>
            <person name="Zhou L."/>
            <person name="Ni X."/>
            <person name="Tian J."/>
            <person name="Zhou Y."/>
            <person name="Sheng Y."/>
            <person name="Liu T."/>
            <person name="Pan Y."/>
            <person name="Xia L."/>
            <person name="Li J."/>
            <person name="Zhao F."/>
            <person name="Cao W."/>
        </authorList>
    </citation>
    <scope>NUCLEOTIDE SEQUENCE</scope>
    <source>
        <strain evidence="1">Hyas-2018</strain>
    </source>
</reference>
<dbReference type="Proteomes" id="UP000821845">
    <property type="component" value="Chromosome 10"/>
</dbReference>
<evidence type="ECO:0000313" key="1">
    <source>
        <dbReference type="EMBL" id="KAH6943566.1"/>
    </source>
</evidence>
<accession>A0ACB7TBR6</accession>
<dbReference type="EMBL" id="CM023490">
    <property type="protein sequence ID" value="KAH6943566.1"/>
    <property type="molecule type" value="Genomic_DNA"/>
</dbReference>